<dbReference type="Proteomes" id="UP001153332">
    <property type="component" value="Unassembled WGS sequence"/>
</dbReference>
<comment type="caution">
    <text evidence="1">The sequence shown here is derived from an EMBL/GenBank/DDBJ whole genome shotgun (WGS) entry which is preliminary data.</text>
</comment>
<reference evidence="1" key="1">
    <citation type="submission" date="2022-12" db="EMBL/GenBank/DDBJ databases">
        <title>Genome Sequence of Lasiodiplodia mahajangana.</title>
        <authorList>
            <person name="Buettner E."/>
        </authorList>
    </citation>
    <scope>NUCLEOTIDE SEQUENCE</scope>
    <source>
        <strain evidence="1">VT137</strain>
    </source>
</reference>
<dbReference type="EMBL" id="JAPUUL010001923">
    <property type="protein sequence ID" value="KAJ8126299.1"/>
    <property type="molecule type" value="Genomic_DNA"/>
</dbReference>
<protein>
    <submittedName>
        <fullName evidence="1">Uncharacterized protein</fullName>
    </submittedName>
</protein>
<evidence type="ECO:0000313" key="1">
    <source>
        <dbReference type="EMBL" id="KAJ8126299.1"/>
    </source>
</evidence>
<keyword evidence="2" id="KW-1185">Reference proteome</keyword>
<gene>
    <name evidence="1" type="ORF">O1611_g7340</name>
</gene>
<name>A0ACC2JG28_9PEZI</name>
<accession>A0ACC2JG28</accession>
<evidence type="ECO:0000313" key="2">
    <source>
        <dbReference type="Proteomes" id="UP001153332"/>
    </source>
</evidence>
<proteinExistence type="predicted"/>
<organism evidence="1 2">
    <name type="scientific">Lasiodiplodia mahajangana</name>
    <dbReference type="NCBI Taxonomy" id="1108764"/>
    <lineage>
        <taxon>Eukaryota</taxon>
        <taxon>Fungi</taxon>
        <taxon>Dikarya</taxon>
        <taxon>Ascomycota</taxon>
        <taxon>Pezizomycotina</taxon>
        <taxon>Dothideomycetes</taxon>
        <taxon>Dothideomycetes incertae sedis</taxon>
        <taxon>Botryosphaeriales</taxon>
        <taxon>Botryosphaeriaceae</taxon>
        <taxon>Lasiodiplodia</taxon>
    </lineage>
</organism>
<sequence>MEHGIEPLLDFHSNLPEISNYLIPVPPSESDGGLRDSVPLQTIQHKYSDIFAPLDFNPPKRDSISSSESSADLEPPSISTREESVLTVDTWLESEKQPPPTYLHITPTSDDYTAQISWIDLEADDTSPTFQRRRSSMTDFPKFVQQPWGAHETGMRTMSLRSQPIDDPEASMTPTNRKPPGCPLEIPKRRSSLGHGQPSRDINWREPYYDMPQDTSPAPPYNESHPTYEHDTGTSFLEDEVDYNVQGSANRPSINTDRGLGIASDQIGLDEWLESDLAHLAHEDQQQLLLPLGYLLQERVTSYATNFPEPLLLCDNMLVEQIRHNSQKSRYNSEGMKFDHQAMPGHQPNNQQQSKLLKWKWLGSSTSTIEKQDYSDTPSASNKQPWEVIRKVFPRDSGGLCDALYAYLLLYNYVTSLYVRLQVPSNQFAQTDMPRTIQRSGTGNSIDVEFDDEDMYMSTLPHPALPKRDKPKLPEYLGMEVEEGIPGTPSNSTRPPSRDSGGRTPTYTGLQNIPALLFNRVGQRQQRQYETRDLVTSSTMHSGHSLSRPTTPAISRVGTPSPGPDQAKLAKLRRDLAMCCARLTVTLQRTDPNSTEHKPDSECKVNPSFMRSLCENVRSSEQERARYQ</sequence>